<keyword evidence="3" id="KW-0645">Protease</keyword>
<comment type="caution">
    <text evidence="3">The sequence shown here is derived from an EMBL/GenBank/DDBJ whole genome shotgun (WGS) entry which is preliminary data.</text>
</comment>
<keyword evidence="3" id="KW-0378">Hydrolase</keyword>
<evidence type="ECO:0000256" key="2">
    <source>
        <dbReference type="SAM" id="Phobius"/>
    </source>
</evidence>
<sequence length="174" mass="20361">MRMRSEALRRNVTLKRSYYVLPLLQVKTLQTCGAHRGNSPKRFFFSAPAAEDRTELKNRETGKSFRNQEVGRESERRRRRKGQREESIKERRENSSGSRLSQVSKKCHLDTMVCLPGFSWVFLCALLHAVAPWGAERRDRPRQCDAPKSQSDMNSFLWRVKRAPPKYFLFMVPA</sequence>
<organism evidence="3 4">
    <name type="scientific">Lates japonicus</name>
    <name type="common">Japanese lates</name>
    <dbReference type="NCBI Taxonomy" id="270547"/>
    <lineage>
        <taxon>Eukaryota</taxon>
        <taxon>Metazoa</taxon>
        <taxon>Chordata</taxon>
        <taxon>Craniata</taxon>
        <taxon>Vertebrata</taxon>
        <taxon>Euteleostomi</taxon>
        <taxon>Actinopterygii</taxon>
        <taxon>Neopterygii</taxon>
        <taxon>Teleostei</taxon>
        <taxon>Neoteleostei</taxon>
        <taxon>Acanthomorphata</taxon>
        <taxon>Carangaria</taxon>
        <taxon>Carangaria incertae sedis</taxon>
        <taxon>Centropomidae</taxon>
        <taxon>Lates</taxon>
    </lineage>
</organism>
<protein>
    <submittedName>
        <fullName evidence="3">Metalloprotease TIKI2-like protein</fullName>
    </submittedName>
</protein>
<feature type="region of interest" description="Disordered" evidence="1">
    <location>
        <begin position="54"/>
        <end position="101"/>
    </location>
</feature>
<keyword evidence="4" id="KW-1185">Reference proteome</keyword>
<proteinExistence type="predicted"/>
<evidence type="ECO:0000313" key="4">
    <source>
        <dbReference type="Proteomes" id="UP001279410"/>
    </source>
</evidence>
<dbReference type="EMBL" id="BRZM01003569">
    <property type="protein sequence ID" value="GLD50227.1"/>
    <property type="molecule type" value="Genomic_DNA"/>
</dbReference>
<dbReference type="AlphaFoldDB" id="A0AAD3MA72"/>
<evidence type="ECO:0000313" key="3">
    <source>
        <dbReference type="EMBL" id="GLD50227.1"/>
    </source>
</evidence>
<feature type="compositionally biased region" description="Basic and acidic residues" evidence="1">
    <location>
        <begin position="83"/>
        <end position="94"/>
    </location>
</feature>
<evidence type="ECO:0000256" key="1">
    <source>
        <dbReference type="SAM" id="MobiDB-lite"/>
    </source>
</evidence>
<dbReference type="GO" id="GO:0008237">
    <property type="term" value="F:metallopeptidase activity"/>
    <property type="evidence" value="ECO:0007669"/>
    <property type="project" value="UniProtKB-KW"/>
</dbReference>
<gene>
    <name evidence="3" type="ORF">AKAME5_002785500</name>
</gene>
<keyword evidence="2" id="KW-0472">Membrane</keyword>
<name>A0AAD3MA72_LATJO</name>
<dbReference type="Proteomes" id="UP001279410">
    <property type="component" value="Unassembled WGS sequence"/>
</dbReference>
<keyword evidence="3" id="KW-0482">Metalloprotease</keyword>
<keyword evidence="2" id="KW-1133">Transmembrane helix</keyword>
<keyword evidence="2" id="KW-0812">Transmembrane</keyword>
<accession>A0AAD3MA72</accession>
<reference evidence="3" key="1">
    <citation type="submission" date="2022-08" db="EMBL/GenBank/DDBJ databases">
        <title>Genome sequencing of akame (Lates japonicus).</title>
        <authorList>
            <person name="Hashiguchi Y."/>
            <person name="Takahashi H."/>
        </authorList>
    </citation>
    <scope>NUCLEOTIDE SEQUENCE</scope>
    <source>
        <strain evidence="3">Kochi</strain>
    </source>
</reference>
<feature type="transmembrane region" description="Helical" evidence="2">
    <location>
        <begin position="109"/>
        <end position="131"/>
    </location>
</feature>
<feature type="compositionally biased region" description="Basic and acidic residues" evidence="1">
    <location>
        <begin position="54"/>
        <end position="63"/>
    </location>
</feature>